<dbReference type="RefSeq" id="WP_040323882.1">
    <property type="nucleotide sequence ID" value="NZ_ALPT02000034.1"/>
</dbReference>
<proteinExistence type="predicted"/>
<reference evidence="2 3" key="1">
    <citation type="journal article" date="2014" name="Genome Announc.">
        <title>Draft Genome Sequence of Bacillus alcalophilus AV1934, a Classic Alkaliphile Isolated from Human Feces in 1934.</title>
        <authorList>
            <person name="Attie O."/>
            <person name="Jayaprakash A."/>
            <person name="Shah H."/>
            <person name="Paulsen I.T."/>
            <person name="Morino M."/>
            <person name="Takahashi Y."/>
            <person name="Narumi I."/>
            <person name="Sachidanandam R."/>
            <person name="Satoh K."/>
            <person name="Ito M."/>
            <person name="Krulwich T.A."/>
        </authorList>
    </citation>
    <scope>NUCLEOTIDE SEQUENCE [LARGE SCALE GENOMIC DNA]</scope>
    <source>
        <strain evidence="2 3">AV1934</strain>
    </source>
</reference>
<dbReference type="Proteomes" id="UP000002754">
    <property type="component" value="Unassembled WGS sequence"/>
</dbReference>
<organism evidence="2 3">
    <name type="scientific">Alkalihalobacillus alcalophilus ATCC 27647 = CGMCC 1.3604</name>
    <dbReference type="NCBI Taxonomy" id="1218173"/>
    <lineage>
        <taxon>Bacteria</taxon>
        <taxon>Bacillati</taxon>
        <taxon>Bacillota</taxon>
        <taxon>Bacilli</taxon>
        <taxon>Bacillales</taxon>
        <taxon>Bacillaceae</taxon>
        <taxon>Alkalihalobacillus</taxon>
    </lineage>
</organism>
<dbReference type="AlphaFoldDB" id="A0A094WMP5"/>
<keyword evidence="1" id="KW-0175">Coiled coil</keyword>
<gene>
    <name evidence="2" type="ORF">BALCAV_0211430</name>
</gene>
<dbReference type="STRING" id="1218173.BALCAV_0211430"/>
<name>A0A094WMP5_ALKAL</name>
<accession>A0A094WMP5</accession>
<evidence type="ECO:0000256" key="1">
    <source>
        <dbReference type="SAM" id="Coils"/>
    </source>
</evidence>
<evidence type="ECO:0000313" key="3">
    <source>
        <dbReference type="Proteomes" id="UP000002754"/>
    </source>
</evidence>
<feature type="coiled-coil region" evidence="1">
    <location>
        <begin position="36"/>
        <end position="70"/>
    </location>
</feature>
<dbReference type="EMBL" id="ALPT02000034">
    <property type="protein sequence ID" value="KGA97213.1"/>
    <property type="molecule type" value="Genomic_DNA"/>
</dbReference>
<evidence type="ECO:0000313" key="2">
    <source>
        <dbReference type="EMBL" id="KGA97213.1"/>
    </source>
</evidence>
<keyword evidence="3" id="KW-1185">Reference proteome</keyword>
<protein>
    <submittedName>
        <fullName evidence="2">Uncharacterized protein</fullName>
    </submittedName>
</protein>
<sequence>MSKVVELKEQAELFFTEINEAFPEQDEKRAAFILNVEKRLSEREQLLEALADYEIKVEEEQAAKELVELDKQINGRLAEVKGFIQTDIRQLKNKNKTFVNTKIHMLVQLPKEYFSTNGNNGGNTLSRLCLGYFFVEEMVDK</sequence>
<comment type="caution">
    <text evidence="2">The sequence shown here is derived from an EMBL/GenBank/DDBJ whole genome shotgun (WGS) entry which is preliminary data.</text>
</comment>